<keyword evidence="2" id="KW-0677">Repeat</keyword>
<dbReference type="EMBL" id="NBSK02000001">
    <property type="protein sequence ID" value="KAJ0225853.1"/>
    <property type="molecule type" value="Genomic_DNA"/>
</dbReference>
<feature type="region of interest" description="Disordered" evidence="3">
    <location>
        <begin position="1"/>
        <end position="20"/>
    </location>
</feature>
<dbReference type="SUPFAM" id="SSF52540">
    <property type="entry name" value="P-loop containing nucleoside triphosphate hydrolases"/>
    <property type="match status" value="1"/>
</dbReference>
<feature type="domain" description="Disease resistance protein Roq1-like winged-helix" evidence="5">
    <location>
        <begin position="326"/>
        <end position="397"/>
    </location>
</feature>
<evidence type="ECO:0000256" key="2">
    <source>
        <dbReference type="ARBA" id="ARBA00022737"/>
    </source>
</evidence>
<evidence type="ECO:0000313" key="7">
    <source>
        <dbReference type="Proteomes" id="UP000235145"/>
    </source>
</evidence>
<gene>
    <name evidence="6" type="ORF">LSAT_V11C100031420</name>
</gene>
<keyword evidence="7" id="KW-1185">Reference proteome</keyword>
<dbReference type="PRINTS" id="PR00364">
    <property type="entry name" value="DISEASERSIST"/>
</dbReference>
<evidence type="ECO:0000259" key="4">
    <source>
        <dbReference type="Pfam" id="PF00931"/>
    </source>
</evidence>
<evidence type="ECO:0000313" key="6">
    <source>
        <dbReference type="EMBL" id="KAJ0225853.1"/>
    </source>
</evidence>
<dbReference type="Gene3D" id="1.10.8.430">
    <property type="entry name" value="Helical domain of apoptotic protease-activating factors"/>
    <property type="match status" value="1"/>
</dbReference>
<dbReference type="SUPFAM" id="SSF46785">
    <property type="entry name" value="Winged helix' DNA-binding domain"/>
    <property type="match status" value="1"/>
</dbReference>
<protein>
    <recommendedName>
        <fullName evidence="8">NB-ARC domain-containing protein</fullName>
    </recommendedName>
</protein>
<accession>A0A9R1WKU2</accession>
<dbReference type="InterPro" id="IPR042197">
    <property type="entry name" value="Apaf_helical"/>
</dbReference>
<dbReference type="Pfam" id="PF23282">
    <property type="entry name" value="WHD_ROQ1"/>
    <property type="match status" value="1"/>
</dbReference>
<dbReference type="GO" id="GO:0006952">
    <property type="term" value="P:defense response"/>
    <property type="evidence" value="ECO:0007669"/>
    <property type="project" value="InterPro"/>
</dbReference>
<dbReference type="Pfam" id="PF00931">
    <property type="entry name" value="NB-ARC"/>
    <property type="match status" value="1"/>
</dbReference>
<evidence type="ECO:0000256" key="3">
    <source>
        <dbReference type="SAM" id="MobiDB-lite"/>
    </source>
</evidence>
<evidence type="ECO:0008006" key="8">
    <source>
        <dbReference type="Google" id="ProtNLM"/>
    </source>
</evidence>
<feature type="domain" description="NB-ARC" evidence="4">
    <location>
        <begin position="77"/>
        <end position="257"/>
    </location>
</feature>
<dbReference type="InterPro" id="IPR036390">
    <property type="entry name" value="WH_DNA-bd_sf"/>
</dbReference>
<keyword evidence="1" id="KW-0433">Leucine-rich repeat</keyword>
<dbReference type="AlphaFoldDB" id="A0A9R1WKU2"/>
<dbReference type="Proteomes" id="UP000235145">
    <property type="component" value="Unassembled WGS sequence"/>
</dbReference>
<feature type="compositionally biased region" description="Polar residues" evidence="3">
    <location>
        <begin position="9"/>
        <end position="18"/>
    </location>
</feature>
<reference evidence="6 7" key="1">
    <citation type="journal article" date="2017" name="Nat. Commun.">
        <title>Genome assembly with in vitro proximity ligation data and whole-genome triplication in lettuce.</title>
        <authorList>
            <person name="Reyes-Chin-Wo S."/>
            <person name="Wang Z."/>
            <person name="Yang X."/>
            <person name="Kozik A."/>
            <person name="Arikit S."/>
            <person name="Song C."/>
            <person name="Xia L."/>
            <person name="Froenicke L."/>
            <person name="Lavelle D.O."/>
            <person name="Truco M.J."/>
            <person name="Xia R."/>
            <person name="Zhu S."/>
            <person name="Xu C."/>
            <person name="Xu H."/>
            <person name="Xu X."/>
            <person name="Cox K."/>
            <person name="Korf I."/>
            <person name="Meyers B.C."/>
            <person name="Michelmore R.W."/>
        </authorList>
    </citation>
    <scope>NUCLEOTIDE SEQUENCE [LARGE SCALE GENOMIC DNA]</scope>
    <source>
        <strain evidence="7">cv. Salinas</strain>
        <tissue evidence="6">Seedlings</tissue>
    </source>
</reference>
<dbReference type="PANTHER" id="PTHR11017:SF313">
    <property type="entry name" value="TIR DOMAIN, P-LOOP CONTAINING NUCLEOSIDE TRIPHOSPHATE HYDROLASE"/>
    <property type="match status" value="1"/>
</dbReference>
<evidence type="ECO:0000259" key="5">
    <source>
        <dbReference type="Pfam" id="PF23282"/>
    </source>
</evidence>
<name>A0A9R1WKU2_LACSA</name>
<dbReference type="InterPro" id="IPR044974">
    <property type="entry name" value="Disease_R_plants"/>
</dbReference>
<organism evidence="6 7">
    <name type="scientific">Lactuca sativa</name>
    <name type="common">Garden lettuce</name>
    <dbReference type="NCBI Taxonomy" id="4236"/>
    <lineage>
        <taxon>Eukaryota</taxon>
        <taxon>Viridiplantae</taxon>
        <taxon>Streptophyta</taxon>
        <taxon>Embryophyta</taxon>
        <taxon>Tracheophyta</taxon>
        <taxon>Spermatophyta</taxon>
        <taxon>Magnoliopsida</taxon>
        <taxon>eudicotyledons</taxon>
        <taxon>Gunneridae</taxon>
        <taxon>Pentapetalae</taxon>
        <taxon>asterids</taxon>
        <taxon>campanulids</taxon>
        <taxon>Asterales</taxon>
        <taxon>Asteraceae</taxon>
        <taxon>Cichorioideae</taxon>
        <taxon>Cichorieae</taxon>
        <taxon>Lactucinae</taxon>
        <taxon>Lactuca</taxon>
    </lineage>
</organism>
<dbReference type="PANTHER" id="PTHR11017">
    <property type="entry name" value="LEUCINE-RICH REPEAT-CONTAINING PROTEIN"/>
    <property type="match status" value="1"/>
</dbReference>
<dbReference type="InterPro" id="IPR032675">
    <property type="entry name" value="LRR_dom_sf"/>
</dbReference>
<dbReference type="InterPro" id="IPR002182">
    <property type="entry name" value="NB-ARC"/>
</dbReference>
<dbReference type="SUPFAM" id="SSF52058">
    <property type="entry name" value="L domain-like"/>
    <property type="match status" value="1"/>
</dbReference>
<proteinExistence type="predicted"/>
<dbReference type="Gene3D" id="3.40.50.300">
    <property type="entry name" value="P-loop containing nucleotide triphosphate hydrolases"/>
    <property type="match status" value="1"/>
</dbReference>
<dbReference type="Gene3D" id="3.80.10.10">
    <property type="entry name" value="Ribonuclease Inhibitor"/>
    <property type="match status" value="2"/>
</dbReference>
<dbReference type="InterPro" id="IPR027417">
    <property type="entry name" value="P-loop_NTPase"/>
</dbReference>
<dbReference type="Gene3D" id="3.40.50.10140">
    <property type="entry name" value="Toll/interleukin-1 receptor homology (TIR) domain"/>
    <property type="match status" value="1"/>
</dbReference>
<dbReference type="InterPro" id="IPR035897">
    <property type="entry name" value="Toll_tir_struct_dom_sf"/>
</dbReference>
<comment type="caution">
    <text evidence="6">The sequence shown here is derived from an EMBL/GenBank/DDBJ whole genome shotgun (WGS) entry which is preliminary data.</text>
</comment>
<evidence type="ECO:0000256" key="1">
    <source>
        <dbReference type="ARBA" id="ARBA00022614"/>
    </source>
</evidence>
<dbReference type="GO" id="GO:0043531">
    <property type="term" value="F:ADP binding"/>
    <property type="evidence" value="ECO:0007669"/>
    <property type="project" value="InterPro"/>
</dbReference>
<dbReference type="InterPro" id="IPR058192">
    <property type="entry name" value="WHD_ROQ1-like"/>
</dbReference>
<sequence length="1040" mass="118647">MDEHRQQMEAETNANKRSQMAKKIDNWEKALTEVANLKGNDVNGRLETEFIDEVVKDIYLRLRVPLRSALPQLIGRETSKNFVTSWLKDTSSDTRDILTIFGMGGIGKTSLTKYVYGLHCHEFDTSSYIEDMSRRCAGNFNGLLDLQKQLCSDISKTSPIQGYDFITYTSHIENLVADKKVLLVLDDIDSLDQLNALLGSKAFHRGSKIMITTKNVWLTESCLLFKTNPKPKHEKYELKCLWETESRKLLCVHAFMCNDPEVGYEEVLEKLVKYCEGHPFALEVLGKSLHNRDVAYWEECIEGLKRENSSPVNNVLRISFDSLSSKNDKDLFKHIACFFVGTDKDVTETILKACNIKTRSGITNLIDRCLLSIGRNNKLMMHGLLQEMGRFVVREESPDKPWKRSRLWCHEESFKVLKQEKGKGKLLGLSLDMRMLEKEKLGASFELKTDALGKLNNLMLLQLNYVQINGSYTNFPKELRWLCMHGFPLKSLPSDLPTENLVALDMSYSNIESFGICYGDPQRLMSRKKLTGSCLKNKRLLGSLKILNLSFCEELCCLGCFANMPSLERLIVRNCIGLVEVCESIEACVKLVLVDLSYCNKLEKLPRIISMLKKVKTLVLDGCNLGGSQIKITDLEKLTAKIDIDKKPSSSAILEAITNDFKFFSISLPSSLVSVSLKNNNLSMKSFPIDFSCLSMLKNLYLDGNPFISMPNCLRSLPRLEMLSMGHCKRLASVEHPPQTLRKLILFSTFKPLLRKVVFHPEMSPLDLIIPWKLLAPSSLEIQGIVKIQPIEGVEEKVLRSLGWSKLDFLSKRRTGTYTRYRGTEESKIQMYYQFGIFSTIYGGKEMPNWITDRSKGPSISFTILSCQPNNLRGLEFCCLQAFIFPNHQFHYPPLIVITNVTKNRTWIYEHCIDNVIVDEECVILLSHWMFGKNEMEGGDHVTIRTVTGRPYNQNRQITVECGVRLVYEEEEEDALCYYKSWNHIIGGDLTGYQLTTGEYILSITGIKMHGVEENAYYRELLEDGSHYKGLIVNFAVQND</sequence>